<dbReference type="AlphaFoldDB" id="A2EYR3"/>
<dbReference type="eggNOG" id="KOG1059">
    <property type="taxonomic scope" value="Eukaryota"/>
</dbReference>
<dbReference type="Proteomes" id="UP000001542">
    <property type="component" value="Unassembled WGS sequence"/>
</dbReference>
<reference evidence="2" key="2">
    <citation type="journal article" date="2007" name="Science">
        <title>Draft genome sequence of the sexually transmitted pathogen Trichomonas vaginalis.</title>
        <authorList>
            <person name="Carlton J.M."/>
            <person name="Hirt R.P."/>
            <person name="Silva J.C."/>
            <person name="Delcher A.L."/>
            <person name="Schatz M."/>
            <person name="Zhao Q."/>
            <person name="Wortman J.R."/>
            <person name="Bidwell S.L."/>
            <person name="Alsmark U.C.M."/>
            <person name="Besteiro S."/>
            <person name="Sicheritz-Ponten T."/>
            <person name="Noel C.J."/>
            <person name="Dacks J.B."/>
            <person name="Foster P.G."/>
            <person name="Simillion C."/>
            <person name="Van de Peer Y."/>
            <person name="Miranda-Saavedra D."/>
            <person name="Barton G.J."/>
            <person name="Westrop G.D."/>
            <person name="Mueller S."/>
            <person name="Dessi D."/>
            <person name="Fiori P.L."/>
            <person name="Ren Q."/>
            <person name="Paulsen I."/>
            <person name="Zhang H."/>
            <person name="Bastida-Corcuera F.D."/>
            <person name="Simoes-Barbosa A."/>
            <person name="Brown M.T."/>
            <person name="Hayes R.D."/>
            <person name="Mukherjee M."/>
            <person name="Okumura C.Y."/>
            <person name="Schneider R."/>
            <person name="Smith A.J."/>
            <person name="Vanacova S."/>
            <person name="Villalvazo M."/>
            <person name="Haas B.J."/>
            <person name="Pertea M."/>
            <person name="Feldblyum T.V."/>
            <person name="Utterback T.R."/>
            <person name="Shu C.L."/>
            <person name="Osoegawa K."/>
            <person name="de Jong P.J."/>
            <person name="Hrdy I."/>
            <person name="Horvathova L."/>
            <person name="Zubacova Z."/>
            <person name="Dolezal P."/>
            <person name="Malik S.B."/>
            <person name="Logsdon J.M. Jr."/>
            <person name="Henze K."/>
            <person name="Gupta A."/>
            <person name="Wang C.C."/>
            <person name="Dunne R.L."/>
            <person name="Upcroft J.A."/>
            <person name="Upcroft P."/>
            <person name="White O."/>
            <person name="Salzberg S.L."/>
            <person name="Tang P."/>
            <person name="Chiu C.-H."/>
            <person name="Lee Y.-S."/>
            <person name="Embley T.M."/>
            <person name="Coombs G.H."/>
            <person name="Mottram J.C."/>
            <person name="Tachezy J."/>
            <person name="Fraser-Liggett C.M."/>
            <person name="Johnson P.J."/>
        </authorList>
    </citation>
    <scope>NUCLEOTIDE SEQUENCE [LARGE SCALE GENOMIC DNA]</scope>
    <source>
        <strain evidence="2">G3</strain>
    </source>
</reference>
<dbReference type="Gene3D" id="1.25.10.10">
    <property type="entry name" value="Leucine-rich Repeat Variant"/>
    <property type="match status" value="1"/>
</dbReference>
<dbReference type="EMBL" id="DS113543">
    <property type="protein sequence ID" value="EAY02210.1"/>
    <property type="molecule type" value="Genomic_DNA"/>
</dbReference>
<dbReference type="InParanoid" id="A2EYR3"/>
<feature type="domain" description="Clathrin/coatomer adaptor adaptin-like N-terminal" evidence="1">
    <location>
        <begin position="18"/>
        <end position="327"/>
    </location>
</feature>
<dbReference type="InterPro" id="IPR002553">
    <property type="entry name" value="Clathrin/coatomer_adapt-like_N"/>
</dbReference>
<dbReference type="STRING" id="5722.A2EYR3"/>
<evidence type="ECO:0000259" key="1">
    <source>
        <dbReference type="Pfam" id="PF01602"/>
    </source>
</evidence>
<dbReference type="VEuPathDB" id="TrichDB:TVAG_451100"/>
<evidence type="ECO:0000313" key="3">
    <source>
        <dbReference type="Proteomes" id="UP000001542"/>
    </source>
</evidence>
<dbReference type="GO" id="GO:0006886">
    <property type="term" value="P:intracellular protein transport"/>
    <property type="evidence" value="ECO:0007669"/>
    <property type="project" value="InterPro"/>
</dbReference>
<dbReference type="SUPFAM" id="SSF48371">
    <property type="entry name" value="ARM repeat"/>
    <property type="match status" value="1"/>
</dbReference>
<gene>
    <name evidence="2" type="ORF">TVAG_451100</name>
</gene>
<sequence>MINFFSRALSKILDRFDNDELDEAFKSFISGNEISQTKAMNKIIPISFDANDLSFLGFQVTMLLSCQSIEARQVGFRAASLFLQPSSPYVEMMPAIFRKAIRTDELIIPALKSMSFYINPFVFHSIETELYTIIESSSDVGRKYALTIMFKAYLNDSSIIPKLIQYIRGAIFQPSLKYTALAILCEMAQRNPLEVGSLFNMLVSEIPIATPAAFTKISRILKALLQLNASLAIDLEKPLSQFITRQSDPISLTDAAVVLSQVQLSPTIYAQLGTKLQNIIAVDTNPNITACVLSALKMMSRRFKPSASIISPSIDSVDSSIRGPAIAIRAISAKDQRSSGELYRFITETKDIASVSELLQISRNDGPIFVSIISGLYDLAIPGTLPLIADAIKSISDSNTQKLFLKEISETIFEPPDDIVGLAIASAISEWSTDPEDIRVLIPPLIATKSELYQASMITYATSFWLRLQFEIETGIVNRLAVLTQSSFHEVRSAASLFLDLINSIPIESDDS</sequence>
<name>A2EYR3_TRIV3</name>
<proteinExistence type="predicted"/>
<organism evidence="2 3">
    <name type="scientific">Trichomonas vaginalis (strain ATCC PRA-98 / G3)</name>
    <dbReference type="NCBI Taxonomy" id="412133"/>
    <lineage>
        <taxon>Eukaryota</taxon>
        <taxon>Metamonada</taxon>
        <taxon>Parabasalia</taxon>
        <taxon>Trichomonadida</taxon>
        <taxon>Trichomonadidae</taxon>
        <taxon>Trichomonas</taxon>
    </lineage>
</organism>
<dbReference type="GO" id="GO:0016192">
    <property type="term" value="P:vesicle-mediated transport"/>
    <property type="evidence" value="ECO:0007669"/>
    <property type="project" value="InterPro"/>
</dbReference>
<evidence type="ECO:0000313" key="2">
    <source>
        <dbReference type="EMBL" id="EAY02210.1"/>
    </source>
</evidence>
<protein>
    <recommendedName>
        <fullName evidence="1">Clathrin/coatomer adaptor adaptin-like N-terminal domain-containing protein</fullName>
    </recommendedName>
</protein>
<dbReference type="KEGG" id="tva:4760044"/>
<dbReference type="VEuPathDB" id="TrichDB:TVAGG3_0866030"/>
<dbReference type="InterPro" id="IPR011989">
    <property type="entry name" value="ARM-like"/>
</dbReference>
<dbReference type="GO" id="GO:0030117">
    <property type="term" value="C:membrane coat"/>
    <property type="evidence" value="ECO:0007669"/>
    <property type="project" value="InterPro"/>
</dbReference>
<reference evidence="2" key="1">
    <citation type="submission" date="2006-10" db="EMBL/GenBank/DDBJ databases">
        <authorList>
            <person name="Amadeo P."/>
            <person name="Zhao Q."/>
            <person name="Wortman J."/>
            <person name="Fraser-Liggett C."/>
            <person name="Carlton J."/>
        </authorList>
    </citation>
    <scope>NUCLEOTIDE SEQUENCE</scope>
    <source>
        <strain evidence="2">G3</strain>
    </source>
</reference>
<dbReference type="SMR" id="A2EYR3"/>
<dbReference type="RefSeq" id="XP_001314548.1">
    <property type="nucleotide sequence ID" value="XM_001314520.1"/>
</dbReference>
<dbReference type="Pfam" id="PF01602">
    <property type="entry name" value="Adaptin_N"/>
    <property type="match status" value="1"/>
</dbReference>
<dbReference type="OrthoDB" id="10544176at2759"/>
<dbReference type="InterPro" id="IPR016024">
    <property type="entry name" value="ARM-type_fold"/>
</dbReference>
<accession>A2EYR3</accession>
<keyword evidence="3" id="KW-1185">Reference proteome</keyword>